<name>C5MHR6_CANTT</name>
<dbReference type="GO" id="GO:0016788">
    <property type="term" value="F:hydrolase activity, acting on ester bonds"/>
    <property type="evidence" value="ECO:0007669"/>
    <property type="project" value="InterPro"/>
</dbReference>
<protein>
    <submittedName>
        <fullName evidence="1">Uncharacterized protein</fullName>
    </submittedName>
</protein>
<dbReference type="PANTHER" id="PTHR47345">
    <property type="entry name" value="CUT9-INTERACTING PROTEIN SCN1"/>
    <property type="match status" value="1"/>
</dbReference>
<dbReference type="AlphaFoldDB" id="C5MHR6"/>
<evidence type="ECO:0000313" key="2">
    <source>
        <dbReference type="Proteomes" id="UP000002037"/>
    </source>
</evidence>
<dbReference type="InterPro" id="IPR001130">
    <property type="entry name" value="TatD-like"/>
</dbReference>
<proteinExistence type="predicted"/>
<dbReference type="PANTHER" id="PTHR47345:SF1">
    <property type="entry name" value="CUT9-INTERACTING PROTEIN SCN1"/>
    <property type="match status" value="1"/>
</dbReference>
<dbReference type="InterPro" id="IPR053044">
    <property type="entry name" value="Metallo-hydrolase/TatD-type"/>
</dbReference>
<dbReference type="eggNOG" id="KOG3020">
    <property type="taxonomic scope" value="Eukaryota"/>
</dbReference>
<sequence>MKKTKITSMLISLSRFYNTDKMDINLSDSHCHFHPECTIQQAKKFADILNESIDQFPQNYLHLMTTQHLDLEYLDILLSNLTKPEIIVPYFGVHPWFSHLFYISETIPTKEEHYKKILKPEPSPELLEMLPEPINLKDHKEKYLQIITKHNLKIFGIGEIGLDKLFRVPGNGYYGNLDFPMPQGNKLSPCRVNISHQVDIFQFHLSFANELKKQVSLHCVKAHGLMYDEVKKFPDLTVILHSYTGSIQQAEVWMKFTPKEKLFFSLSNWINGEKSESLELLSATLAPNQILTESDIYVDRLFIENKQQEYFGHIRGIYDKLHDYSYIESSQIHENMLKSIGVYKTLK</sequence>
<gene>
    <name evidence="1" type="ORF">CTRG_05609</name>
</gene>
<reference evidence="1 2" key="1">
    <citation type="journal article" date="2009" name="Nature">
        <title>Evolution of pathogenicity and sexual reproduction in eight Candida genomes.</title>
        <authorList>
            <person name="Butler G."/>
            <person name="Rasmussen M.D."/>
            <person name="Lin M.F."/>
            <person name="Santos M.A."/>
            <person name="Sakthikumar S."/>
            <person name="Munro C.A."/>
            <person name="Rheinbay E."/>
            <person name="Grabherr M."/>
            <person name="Forche A."/>
            <person name="Reedy J.L."/>
            <person name="Agrafioti I."/>
            <person name="Arnaud M.B."/>
            <person name="Bates S."/>
            <person name="Brown A.J."/>
            <person name="Brunke S."/>
            <person name="Costanzo M.C."/>
            <person name="Fitzpatrick D.A."/>
            <person name="de Groot P.W."/>
            <person name="Harris D."/>
            <person name="Hoyer L.L."/>
            <person name="Hube B."/>
            <person name="Klis F.M."/>
            <person name="Kodira C."/>
            <person name="Lennard N."/>
            <person name="Logue M.E."/>
            <person name="Martin R."/>
            <person name="Neiman A.M."/>
            <person name="Nikolaou E."/>
            <person name="Quail M.A."/>
            <person name="Quinn J."/>
            <person name="Santos M.C."/>
            <person name="Schmitzberger F.F."/>
            <person name="Sherlock G."/>
            <person name="Shah P."/>
            <person name="Silverstein K.A."/>
            <person name="Skrzypek M.S."/>
            <person name="Soll D."/>
            <person name="Staggs R."/>
            <person name="Stansfield I."/>
            <person name="Stumpf M.P."/>
            <person name="Sudbery P.E."/>
            <person name="Srikantha T."/>
            <person name="Zeng Q."/>
            <person name="Berman J."/>
            <person name="Berriman M."/>
            <person name="Heitman J."/>
            <person name="Gow N.A."/>
            <person name="Lorenz M.C."/>
            <person name="Birren B.W."/>
            <person name="Kellis M."/>
            <person name="Cuomo C.A."/>
        </authorList>
    </citation>
    <scope>NUCLEOTIDE SEQUENCE [LARGE SCALE GENOMIC DNA]</scope>
    <source>
        <strain evidence="2">ATCC MYA-3404 / T1</strain>
    </source>
</reference>
<dbReference type="OrthoDB" id="413993at2759"/>
<dbReference type="Gene3D" id="3.20.20.140">
    <property type="entry name" value="Metal-dependent hydrolases"/>
    <property type="match status" value="1"/>
</dbReference>
<evidence type="ECO:0000313" key="1">
    <source>
        <dbReference type="EMBL" id="EER30613.1"/>
    </source>
</evidence>
<dbReference type="HOGENOM" id="CLU_031506_3_0_1"/>
<dbReference type="VEuPathDB" id="FungiDB:CTRG_05609"/>
<dbReference type="Pfam" id="PF01026">
    <property type="entry name" value="TatD_DNase"/>
    <property type="match status" value="1"/>
</dbReference>
<dbReference type="RefSeq" id="XP_002551311.1">
    <property type="nucleotide sequence ID" value="XM_002551265.1"/>
</dbReference>
<dbReference type="Proteomes" id="UP000002037">
    <property type="component" value="Unassembled WGS sequence"/>
</dbReference>
<dbReference type="GeneID" id="8300822"/>
<dbReference type="EMBL" id="GG692403">
    <property type="protein sequence ID" value="EER30613.1"/>
    <property type="molecule type" value="Genomic_DNA"/>
</dbReference>
<dbReference type="SUPFAM" id="SSF51556">
    <property type="entry name" value="Metallo-dependent hydrolases"/>
    <property type="match status" value="1"/>
</dbReference>
<organism evidence="1 2">
    <name type="scientific">Candida tropicalis (strain ATCC MYA-3404 / T1)</name>
    <name type="common">Yeast</name>
    <dbReference type="NCBI Taxonomy" id="294747"/>
    <lineage>
        <taxon>Eukaryota</taxon>
        <taxon>Fungi</taxon>
        <taxon>Dikarya</taxon>
        <taxon>Ascomycota</taxon>
        <taxon>Saccharomycotina</taxon>
        <taxon>Pichiomycetes</taxon>
        <taxon>Debaryomycetaceae</taxon>
        <taxon>Candida/Lodderomyces clade</taxon>
        <taxon>Candida</taxon>
    </lineage>
</organism>
<dbReference type="KEGG" id="ctp:CTRG_05609"/>
<accession>C5MHR6</accession>
<keyword evidence="2" id="KW-1185">Reference proteome</keyword>
<dbReference type="InterPro" id="IPR032466">
    <property type="entry name" value="Metal_Hydrolase"/>
</dbReference>